<feature type="chain" id="PRO_5030177809" description="Cytochrome c domain-containing protein" evidence="8">
    <location>
        <begin position="22"/>
        <end position="155"/>
    </location>
</feature>
<evidence type="ECO:0000256" key="4">
    <source>
        <dbReference type="ARBA" id="ARBA00022982"/>
    </source>
</evidence>
<dbReference type="InterPro" id="IPR009056">
    <property type="entry name" value="Cyt_c-like_dom"/>
</dbReference>
<evidence type="ECO:0000256" key="7">
    <source>
        <dbReference type="SAM" id="MobiDB-lite"/>
    </source>
</evidence>
<keyword evidence="1" id="KW-0813">Transport</keyword>
<gene>
    <name evidence="10" type="ORF">NT2_01_05830</name>
</gene>
<dbReference type="SUPFAM" id="SSF46626">
    <property type="entry name" value="Cytochrome c"/>
    <property type="match status" value="1"/>
</dbReference>
<keyword evidence="5 6" id="KW-0408">Iron</keyword>
<feature type="region of interest" description="Disordered" evidence="7">
    <location>
        <begin position="22"/>
        <end position="59"/>
    </location>
</feature>
<evidence type="ECO:0000256" key="3">
    <source>
        <dbReference type="ARBA" id="ARBA00022723"/>
    </source>
</evidence>
<keyword evidence="3 6" id="KW-0479">Metal-binding</keyword>
<dbReference type="AlphaFoldDB" id="U2ZR39"/>
<dbReference type="GO" id="GO:0009055">
    <property type="term" value="F:electron transfer activity"/>
    <property type="evidence" value="ECO:0007669"/>
    <property type="project" value="InterPro"/>
</dbReference>
<keyword evidence="11" id="KW-1185">Reference proteome</keyword>
<dbReference type="eggNOG" id="COG3474">
    <property type="taxonomic scope" value="Bacteria"/>
</dbReference>
<dbReference type="Gene3D" id="1.10.760.10">
    <property type="entry name" value="Cytochrome c-like domain"/>
    <property type="match status" value="1"/>
</dbReference>
<keyword evidence="2 6" id="KW-0349">Heme</keyword>
<evidence type="ECO:0000256" key="2">
    <source>
        <dbReference type="ARBA" id="ARBA00022617"/>
    </source>
</evidence>
<organism evidence="10 11">
    <name type="scientific">Caenibius tardaugens NBRC 16725</name>
    <dbReference type="NCBI Taxonomy" id="1219035"/>
    <lineage>
        <taxon>Bacteria</taxon>
        <taxon>Pseudomonadati</taxon>
        <taxon>Pseudomonadota</taxon>
        <taxon>Alphaproteobacteria</taxon>
        <taxon>Sphingomonadales</taxon>
        <taxon>Erythrobacteraceae</taxon>
        <taxon>Caenibius</taxon>
    </lineage>
</organism>
<evidence type="ECO:0000259" key="9">
    <source>
        <dbReference type="PROSITE" id="PS51007"/>
    </source>
</evidence>
<evidence type="ECO:0000256" key="6">
    <source>
        <dbReference type="PROSITE-ProRule" id="PRU00433"/>
    </source>
</evidence>
<feature type="compositionally biased region" description="Polar residues" evidence="7">
    <location>
        <begin position="45"/>
        <end position="54"/>
    </location>
</feature>
<dbReference type="RefSeq" id="WP_021688716.1">
    <property type="nucleotide sequence ID" value="NZ_BASZ01000001.1"/>
</dbReference>
<protein>
    <recommendedName>
        <fullName evidence="9">Cytochrome c domain-containing protein</fullName>
    </recommendedName>
</protein>
<feature type="signal peptide" evidence="8">
    <location>
        <begin position="1"/>
        <end position="21"/>
    </location>
</feature>
<dbReference type="Pfam" id="PF00034">
    <property type="entry name" value="Cytochrom_C"/>
    <property type="match status" value="1"/>
</dbReference>
<accession>U2ZR39</accession>
<dbReference type="PROSITE" id="PS51257">
    <property type="entry name" value="PROKAR_LIPOPROTEIN"/>
    <property type="match status" value="1"/>
</dbReference>
<sequence length="155" mass="16028">MAVIVRSSVVFALSAMLAACGSPSDQPDASDTGVAPNSEEVAGPQSAQTDQASPDTGAAARPAAFAQCVSCHSVEPGKHGVGPSLANIMGTKAGDIPGFNFSPALKESGLVWNDETLDQWLASPRKLVPGTRMAYAGMSNPAQRKQVIEYIKTLK</sequence>
<evidence type="ECO:0000256" key="5">
    <source>
        <dbReference type="ARBA" id="ARBA00023004"/>
    </source>
</evidence>
<dbReference type="InterPro" id="IPR036909">
    <property type="entry name" value="Cyt_c-like_dom_sf"/>
</dbReference>
<reference evidence="10 11" key="1">
    <citation type="submission" date="2013-09" db="EMBL/GenBank/DDBJ databases">
        <title>Whole genome shotgun sequence of Novosphingobium tardaugens NBRC 16725.</title>
        <authorList>
            <person name="Isaki S."/>
            <person name="Hosoyama A."/>
            <person name="Tsuchikane K."/>
            <person name="Katsumata H."/>
            <person name="Ando Y."/>
            <person name="Yamazaki S."/>
            <person name="Fujita N."/>
        </authorList>
    </citation>
    <scope>NUCLEOTIDE SEQUENCE [LARGE SCALE GENOMIC DNA]</scope>
    <source>
        <strain evidence="10 11">NBRC 16725</strain>
    </source>
</reference>
<evidence type="ECO:0000256" key="1">
    <source>
        <dbReference type="ARBA" id="ARBA00022448"/>
    </source>
</evidence>
<keyword evidence="4" id="KW-0249">Electron transport</keyword>
<comment type="caution">
    <text evidence="10">The sequence shown here is derived from an EMBL/GenBank/DDBJ whole genome shotgun (WGS) entry which is preliminary data.</text>
</comment>
<dbReference type="InterPro" id="IPR002327">
    <property type="entry name" value="Cyt_c_1A/1B"/>
</dbReference>
<evidence type="ECO:0000256" key="8">
    <source>
        <dbReference type="SAM" id="SignalP"/>
    </source>
</evidence>
<dbReference type="Proteomes" id="UP000016568">
    <property type="component" value="Unassembled WGS sequence"/>
</dbReference>
<proteinExistence type="predicted"/>
<feature type="domain" description="Cytochrome c" evidence="9">
    <location>
        <begin position="52"/>
        <end position="155"/>
    </location>
</feature>
<dbReference type="PROSITE" id="PS51007">
    <property type="entry name" value="CYTC"/>
    <property type="match status" value="1"/>
</dbReference>
<evidence type="ECO:0000313" key="11">
    <source>
        <dbReference type="Proteomes" id="UP000016568"/>
    </source>
</evidence>
<dbReference type="KEGG" id="ntd:EGO55_14225"/>
<dbReference type="PRINTS" id="PR00604">
    <property type="entry name" value="CYTCHRMECIAB"/>
</dbReference>
<keyword evidence="8" id="KW-0732">Signal</keyword>
<dbReference type="PANTHER" id="PTHR11961">
    <property type="entry name" value="CYTOCHROME C"/>
    <property type="match status" value="1"/>
</dbReference>
<dbReference type="OrthoDB" id="9805828at2"/>
<evidence type="ECO:0000313" key="10">
    <source>
        <dbReference type="EMBL" id="GAD47809.1"/>
    </source>
</evidence>
<dbReference type="EMBL" id="BASZ01000001">
    <property type="protein sequence ID" value="GAD47809.1"/>
    <property type="molecule type" value="Genomic_DNA"/>
</dbReference>
<dbReference type="GO" id="GO:0046872">
    <property type="term" value="F:metal ion binding"/>
    <property type="evidence" value="ECO:0007669"/>
    <property type="project" value="UniProtKB-KW"/>
</dbReference>
<dbReference type="GO" id="GO:0020037">
    <property type="term" value="F:heme binding"/>
    <property type="evidence" value="ECO:0007669"/>
    <property type="project" value="InterPro"/>
</dbReference>
<name>U2ZR39_9SPHN</name>